<dbReference type="Proteomes" id="UP000077071">
    <property type="component" value="Chromosome"/>
</dbReference>
<evidence type="ECO:0000256" key="1">
    <source>
        <dbReference type="SAM" id="Phobius"/>
    </source>
</evidence>
<organism evidence="2 3">
    <name type="scientific">Rathayibacter tritici</name>
    <dbReference type="NCBI Taxonomy" id="33888"/>
    <lineage>
        <taxon>Bacteria</taxon>
        <taxon>Bacillati</taxon>
        <taxon>Actinomycetota</taxon>
        <taxon>Actinomycetes</taxon>
        <taxon>Micrococcales</taxon>
        <taxon>Microbacteriaceae</taxon>
        <taxon>Rathayibacter</taxon>
    </lineage>
</organism>
<keyword evidence="1" id="KW-1133">Transmembrane helix</keyword>
<dbReference type="KEGG" id="rtn:A6122_1892"/>
<feature type="transmembrane region" description="Helical" evidence="1">
    <location>
        <begin position="21"/>
        <end position="46"/>
    </location>
</feature>
<proteinExistence type="predicted"/>
<name>A0A160KTB2_9MICO</name>
<keyword evidence="1" id="KW-0472">Membrane</keyword>
<keyword evidence="1" id="KW-0812">Transmembrane</keyword>
<accession>A0A160KTB2</accession>
<protein>
    <submittedName>
        <fullName evidence="2">Uncharacterized protein</fullName>
    </submittedName>
</protein>
<dbReference type="EMBL" id="CP015515">
    <property type="protein sequence ID" value="AND17020.1"/>
    <property type="molecule type" value="Genomic_DNA"/>
</dbReference>
<keyword evidence="3" id="KW-1185">Reference proteome</keyword>
<evidence type="ECO:0000313" key="2">
    <source>
        <dbReference type="EMBL" id="AND17020.1"/>
    </source>
</evidence>
<evidence type="ECO:0000313" key="3">
    <source>
        <dbReference type="Proteomes" id="UP000077071"/>
    </source>
</evidence>
<dbReference type="PATRIC" id="fig|33888.3.peg.2097"/>
<dbReference type="AlphaFoldDB" id="A0A160KTB2"/>
<sequence length="145" mass="14859">MAVIADANGSREPRSGGLRPLGLLVLIAVLALETLAVAAVAIWLILELLTTRPDTLGGGIAIVVLALIAVGWAAATTLGAVRRRGWMRASALTMQLVLMAVALGAFQGQYAVPDIGWALLAPAVVAVVALFLPSVVALTRRDSGA</sequence>
<dbReference type="STRING" id="33888.A6122_1892"/>
<feature type="transmembrane region" description="Helical" evidence="1">
    <location>
        <begin position="58"/>
        <end position="80"/>
    </location>
</feature>
<reference evidence="2 3" key="1">
    <citation type="submission" date="2016-05" db="EMBL/GenBank/DDBJ databases">
        <title>Complete genome sequence of Rathayibacter tritici NCPPB 1953.</title>
        <authorList>
            <person name="Park J."/>
            <person name="Lee H.-H."/>
            <person name="Lee S.-W."/>
            <person name="Seo Y.-S."/>
        </authorList>
    </citation>
    <scope>NUCLEOTIDE SEQUENCE [LARGE SCALE GENOMIC DNA]</scope>
    <source>
        <strain evidence="2 3">NCPPB 1953</strain>
    </source>
</reference>
<gene>
    <name evidence="2" type="ORF">A6122_1892</name>
</gene>
<feature type="transmembrane region" description="Helical" evidence="1">
    <location>
        <begin position="117"/>
        <end position="139"/>
    </location>
</feature>
<feature type="transmembrane region" description="Helical" evidence="1">
    <location>
        <begin position="92"/>
        <end position="111"/>
    </location>
</feature>